<evidence type="ECO:0000313" key="4">
    <source>
        <dbReference type="Proteomes" id="UP000199623"/>
    </source>
</evidence>
<sequence length="59" mass="6381">MTCERTWRKSSRSGGSGDSDCVEVSLAHDALVRDSKNPAAALTFSTNAWQALIKEVGRL</sequence>
<dbReference type="STRING" id="200378.SAMN05216553_112143"/>
<dbReference type="Pfam" id="PF04149">
    <property type="entry name" value="DUF397"/>
    <property type="match status" value="1"/>
</dbReference>
<dbReference type="RefSeq" id="WP_090054148.1">
    <property type="nucleotide sequence ID" value="NZ_FNCC01000012.1"/>
</dbReference>
<organism evidence="3 4">
    <name type="scientific">Lentzea fradiae</name>
    <dbReference type="NCBI Taxonomy" id="200378"/>
    <lineage>
        <taxon>Bacteria</taxon>
        <taxon>Bacillati</taxon>
        <taxon>Actinomycetota</taxon>
        <taxon>Actinomycetes</taxon>
        <taxon>Pseudonocardiales</taxon>
        <taxon>Pseudonocardiaceae</taxon>
        <taxon>Lentzea</taxon>
    </lineage>
</organism>
<gene>
    <name evidence="3" type="ORF">SAMN05216553_112143</name>
</gene>
<evidence type="ECO:0000259" key="2">
    <source>
        <dbReference type="Pfam" id="PF04149"/>
    </source>
</evidence>
<protein>
    <recommendedName>
        <fullName evidence="2">DUF397 domain-containing protein</fullName>
    </recommendedName>
</protein>
<evidence type="ECO:0000256" key="1">
    <source>
        <dbReference type="SAM" id="MobiDB-lite"/>
    </source>
</evidence>
<feature type="region of interest" description="Disordered" evidence="1">
    <location>
        <begin position="1"/>
        <end position="20"/>
    </location>
</feature>
<reference evidence="4" key="1">
    <citation type="submission" date="2016-10" db="EMBL/GenBank/DDBJ databases">
        <authorList>
            <person name="Varghese N."/>
            <person name="Submissions S."/>
        </authorList>
    </citation>
    <scope>NUCLEOTIDE SEQUENCE [LARGE SCALE GENOMIC DNA]</scope>
    <source>
        <strain evidence="4">CGMCC 4.3506</strain>
    </source>
</reference>
<keyword evidence="4" id="KW-1185">Reference proteome</keyword>
<name>A0A1G7XPP1_9PSEU</name>
<dbReference type="InterPro" id="IPR007278">
    <property type="entry name" value="DUF397"/>
</dbReference>
<dbReference type="AlphaFoldDB" id="A0A1G7XPP1"/>
<dbReference type="EMBL" id="FNCC01000012">
    <property type="protein sequence ID" value="SDG86081.1"/>
    <property type="molecule type" value="Genomic_DNA"/>
</dbReference>
<dbReference type="Proteomes" id="UP000199623">
    <property type="component" value="Unassembled WGS sequence"/>
</dbReference>
<feature type="domain" description="DUF397" evidence="2">
    <location>
        <begin position="6"/>
        <end position="56"/>
    </location>
</feature>
<accession>A0A1G7XPP1</accession>
<proteinExistence type="predicted"/>
<evidence type="ECO:0000313" key="3">
    <source>
        <dbReference type="EMBL" id="SDG86081.1"/>
    </source>
</evidence>